<comment type="pathway">
    <text evidence="2">Mycotoxin biosynthesis.</text>
</comment>
<dbReference type="PANTHER" id="PTHR33365">
    <property type="entry name" value="YALI0B05434P"/>
    <property type="match status" value="1"/>
</dbReference>
<keyword evidence="8" id="KW-0325">Glycoprotein</keyword>
<proteinExistence type="inferred from homology"/>
<gene>
    <name evidence="11" type="ORF">BD289DRAFT_43644</name>
</gene>
<evidence type="ECO:0000256" key="9">
    <source>
        <dbReference type="ARBA" id="ARBA00035112"/>
    </source>
</evidence>
<dbReference type="STRING" id="2025994.A0A2T3A1Q8"/>
<evidence type="ECO:0000256" key="10">
    <source>
        <dbReference type="SAM" id="MobiDB-lite"/>
    </source>
</evidence>
<evidence type="ECO:0000256" key="3">
    <source>
        <dbReference type="ARBA" id="ARBA00022692"/>
    </source>
</evidence>
<evidence type="ECO:0000256" key="1">
    <source>
        <dbReference type="ARBA" id="ARBA00004167"/>
    </source>
</evidence>
<dbReference type="GO" id="GO:0016020">
    <property type="term" value="C:membrane"/>
    <property type="evidence" value="ECO:0007669"/>
    <property type="project" value="UniProtKB-SubCell"/>
</dbReference>
<evidence type="ECO:0000313" key="11">
    <source>
        <dbReference type="EMBL" id="PSR81302.1"/>
    </source>
</evidence>
<dbReference type="GO" id="GO:0043386">
    <property type="term" value="P:mycotoxin biosynthetic process"/>
    <property type="evidence" value="ECO:0007669"/>
    <property type="project" value="InterPro"/>
</dbReference>
<dbReference type="InParanoid" id="A0A2T3A1Q8"/>
<name>A0A2T3A1Q8_9PEZI</name>
<reference evidence="11 12" key="1">
    <citation type="journal article" date="2018" name="Mycol. Prog.">
        <title>Coniella lustricola, a new species from submerged detritus.</title>
        <authorList>
            <person name="Raudabaugh D.B."/>
            <person name="Iturriaga T."/>
            <person name="Carver A."/>
            <person name="Mondo S."/>
            <person name="Pangilinan J."/>
            <person name="Lipzen A."/>
            <person name="He G."/>
            <person name="Amirebrahimi M."/>
            <person name="Grigoriev I.V."/>
            <person name="Miller A.N."/>
        </authorList>
    </citation>
    <scope>NUCLEOTIDE SEQUENCE [LARGE SCALE GENOMIC DNA]</scope>
    <source>
        <strain evidence="11 12">B22-T-1</strain>
    </source>
</reference>
<evidence type="ECO:0000256" key="6">
    <source>
        <dbReference type="ARBA" id="ARBA00023026"/>
    </source>
</evidence>
<evidence type="ECO:0000256" key="8">
    <source>
        <dbReference type="ARBA" id="ARBA00023180"/>
    </source>
</evidence>
<evidence type="ECO:0000256" key="7">
    <source>
        <dbReference type="ARBA" id="ARBA00023136"/>
    </source>
</evidence>
<keyword evidence="6" id="KW-0843">Virulence</keyword>
<dbReference type="Pfam" id="PF11807">
    <property type="entry name" value="UstYa"/>
    <property type="match status" value="1"/>
</dbReference>
<feature type="region of interest" description="Disordered" evidence="10">
    <location>
        <begin position="297"/>
        <end position="323"/>
    </location>
</feature>
<evidence type="ECO:0000256" key="5">
    <source>
        <dbReference type="ARBA" id="ARBA00023002"/>
    </source>
</evidence>
<organism evidence="11 12">
    <name type="scientific">Coniella lustricola</name>
    <dbReference type="NCBI Taxonomy" id="2025994"/>
    <lineage>
        <taxon>Eukaryota</taxon>
        <taxon>Fungi</taxon>
        <taxon>Dikarya</taxon>
        <taxon>Ascomycota</taxon>
        <taxon>Pezizomycotina</taxon>
        <taxon>Sordariomycetes</taxon>
        <taxon>Sordariomycetidae</taxon>
        <taxon>Diaporthales</taxon>
        <taxon>Schizoparmaceae</taxon>
        <taxon>Coniella</taxon>
    </lineage>
</organism>
<keyword evidence="4" id="KW-1133">Transmembrane helix</keyword>
<comment type="similarity">
    <text evidence="9">Belongs to the ustYa family.</text>
</comment>
<evidence type="ECO:0000256" key="4">
    <source>
        <dbReference type="ARBA" id="ARBA00022989"/>
    </source>
</evidence>
<dbReference type="PANTHER" id="PTHR33365:SF4">
    <property type="entry name" value="CYCLOCHLOROTINE BIOSYNTHESIS PROTEIN O"/>
    <property type="match status" value="1"/>
</dbReference>
<sequence length="323" mass="36929">MVIPALKSPLGSPTRDLEKAAYQCVRFVDEPRTSTDSELAARPRIVQPRRPLWQRIISPEVIPWMLTCVFATTTILLLLERPESVQFGAYETRFSTDLQTLTQVPLEVKRFNGSPRFDENGTMRMPDVDKHAKWPENKLYAGEPSAELDANWEHLIGDRYFSISEDEALDAWGERRHDYIDEERGGYTAGLDVFHTLHCLNQIRMALSPEHYSHHGMPVETGSSHTAHCLEAIRQHIQCYGSTTLVPTKWMDTAERQYIDSNQEHVCRDFTYLRDFVRRRAVDGDLYVHRDKSLRSKIEGSAAEVPSDEGQHAEHSHQEGGAA</sequence>
<dbReference type="AlphaFoldDB" id="A0A2T3A1Q8"/>
<keyword evidence="7" id="KW-0472">Membrane</keyword>
<dbReference type="GO" id="GO:0016491">
    <property type="term" value="F:oxidoreductase activity"/>
    <property type="evidence" value="ECO:0007669"/>
    <property type="project" value="UniProtKB-KW"/>
</dbReference>
<dbReference type="InterPro" id="IPR021765">
    <property type="entry name" value="UstYa-like"/>
</dbReference>
<evidence type="ECO:0000256" key="2">
    <source>
        <dbReference type="ARBA" id="ARBA00004685"/>
    </source>
</evidence>
<evidence type="ECO:0008006" key="13">
    <source>
        <dbReference type="Google" id="ProtNLM"/>
    </source>
</evidence>
<evidence type="ECO:0000313" key="12">
    <source>
        <dbReference type="Proteomes" id="UP000241462"/>
    </source>
</evidence>
<keyword evidence="3" id="KW-0812">Transmembrane</keyword>
<dbReference type="Proteomes" id="UP000241462">
    <property type="component" value="Unassembled WGS sequence"/>
</dbReference>
<dbReference type="OrthoDB" id="3687641at2759"/>
<protein>
    <recommendedName>
        <fullName evidence="13">Tat pathway signal sequence</fullName>
    </recommendedName>
</protein>
<keyword evidence="5" id="KW-0560">Oxidoreductase</keyword>
<accession>A0A2T3A1Q8</accession>
<feature type="compositionally biased region" description="Basic and acidic residues" evidence="10">
    <location>
        <begin position="309"/>
        <end position="323"/>
    </location>
</feature>
<comment type="subcellular location">
    <subcellularLocation>
        <location evidence="1">Membrane</location>
        <topology evidence="1">Single-pass membrane protein</topology>
    </subcellularLocation>
</comment>
<keyword evidence="12" id="KW-1185">Reference proteome</keyword>
<dbReference type="EMBL" id="KZ678506">
    <property type="protein sequence ID" value="PSR81302.1"/>
    <property type="molecule type" value="Genomic_DNA"/>
</dbReference>